<keyword evidence="4" id="KW-1185">Reference proteome</keyword>
<dbReference type="InterPro" id="IPR019870">
    <property type="entry name" value="Se_metab_YedF"/>
</dbReference>
<proteinExistence type="inferred from homology"/>
<sequence length="194" mass="21395">MSNIIDCKGLKCPQPVINTKKYFDSIEEGQATVIVDNEVAKNNICKFSENNGYNVKSEEKDSLHYIEITKEACSCCQDINLDEKKLVMVISKNTLGSGDDKLGSALMKSYLYALSESDKIPSDLLFLNGGVKLTVEGSDCLETIQTLKNKGVNILSCGTCLDFYGIKDKLKVGEITNMYTIVEKMTSGNNTIFL</sequence>
<dbReference type="NCBIfam" id="TIGR03527">
    <property type="entry name" value="selenium_YedF"/>
    <property type="match status" value="1"/>
</dbReference>
<dbReference type="PROSITE" id="PS01148">
    <property type="entry name" value="UPF0033"/>
    <property type="match status" value="1"/>
</dbReference>
<dbReference type="SUPFAM" id="SSF64307">
    <property type="entry name" value="SirA-like"/>
    <property type="match status" value="1"/>
</dbReference>
<keyword evidence="3" id="KW-0808">Transferase</keyword>
<dbReference type="Pfam" id="PF02635">
    <property type="entry name" value="DsrE"/>
    <property type="match status" value="1"/>
</dbReference>
<dbReference type="InterPro" id="IPR036868">
    <property type="entry name" value="TusA-like_sf"/>
</dbReference>
<dbReference type="CDD" id="cd03421">
    <property type="entry name" value="SirA_like_N"/>
    <property type="match status" value="1"/>
</dbReference>
<dbReference type="AlphaFoldDB" id="A0A6M0R8F9"/>
<comment type="similarity">
    <text evidence="1">Belongs to the sulfur carrier protein TusA family.</text>
</comment>
<dbReference type="Gene3D" id="3.30.110.40">
    <property type="entry name" value="TusA-like domain"/>
    <property type="match status" value="1"/>
</dbReference>
<comment type="caution">
    <text evidence="3">The sequence shown here is derived from an EMBL/GenBank/DDBJ whole genome shotgun (WGS) entry which is preliminary data.</text>
</comment>
<evidence type="ECO:0000313" key="3">
    <source>
        <dbReference type="EMBL" id="NEZ45960.1"/>
    </source>
</evidence>
<evidence type="ECO:0000259" key="2">
    <source>
        <dbReference type="PROSITE" id="PS01148"/>
    </source>
</evidence>
<name>A0A6M0R8F9_9CLOT</name>
<dbReference type="SUPFAM" id="SSF75169">
    <property type="entry name" value="DsrEFH-like"/>
    <property type="match status" value="1"/>
</dbReference>
<dbReference type="InterPro" id="IPR027396">
    <property type="entry name" value="DsrEFH-like"/>
</dbReference>
<evidence type="ECO:0000313" key="4">
    <source>
        <dbReference type="Proteomes" id="UP000473885"/>
    </source>
</evidence>
<dbReference type="EMBL" id="SXDP01000001">
    <property type="protein sequence ID" value="NEZ45960.1"/>
    <property type="molecule type" value="Genomic_DNA"/>
</dbReference>
<accession>A0A6M0R8F9</accession>
<gene>
    <name evidence="3" type="primary">yedF</name>
    <name evidence="3" type="ORF">FDF74_01890</name>
</gene>
<organism evidence="3 4">
    <name type="scientific">Clostridium niameyense</name>
    <dbReference type="NCBI Taxonomy" id="1622073"/>
    <lineage>
        <taxon>Bacteria</taxon>
        <taxon>Bacillati</taxon>
        <taxon>Bacillota</taxon>
        <taxon>Clostridia</taxon>
        <taxon>Eubacteriales</taxon>
        <taxon>Clostridiaceae</taxon>
        <taxon>Clostridium</taxon>
    </lineage>
</organism>
<dbReference type="RefSeq" id="WP_163248307.1">
    <property type="nucleotide sequence ID" value="NZ_SXDP01000001.1"/>
</dbReference>
<reference evidence="3 4" key="1">
    <citation type="submission" date="2019-04" db="EMBL/GenBank/DDBJ databases">
        <title>Genome sequencing of Clostridium botulinum Groups I-IV and Clostridium butyricum.</title>
        <authorList>
            <person name="Brunt J."/>
            <person name="Van Vliet A.H.M."/>
            <person name="Stringer S.C."/>
            <person name="Carter A.T."/>
            <person name="Peck M.W."/>
        </authorList>
    </citation>
    <scope>NUCLEOTIDE SEQUENCE [LARGE SCALE GENOMIC DNA]</scope>
    <source>
        <strain evidence="3 4">IFR 18/094</strain>
    </source>
</reference>
<dbReference type="PANTHER" id="PTHR33279:SF6">
    <property type="entry name" value="SULFUR CARRIER PROTEIN YEDF-RELATED"/>
    <property type="match status" value="1"/>
</dbReference>
<evidence type="ECO:0000256" key="1">
    <source>
        <dbReference type="ARBA" id="ARBA00008984"/>
    </source>
</evidence>
<dbReference type="PANTHER" id="PTHR33279">
    <property type="entry name" value="SULFUR CARRIER PROTEIN YEDF-RELATED"/>
    <property type="match status" value="1"/>
</dbReference>
<dbReference type="GO" id="GO:0016740">
    <property type="term" value="F:transferase activity"/>
    <property type="evidence" value="ECO:0007669"/>
    <property type="project" value="UniProtKB-KW"/>
</dbReference>
<dbReference type="InterPro" id="IPR001455">
    <property type="entry name" value="TusA-like"/>
</dbReference>
<feature type="domain" description="UPF0033" evidence="2">
    <location>
        <begin position="5"/>
        <end position="29"/>
    </location>
</feature>
<dbReference type="InterPro" id="IPR003787">
    <property type="entry name" value="Sulphur_relay_DsrE/F-like"/>
</dbReference>
<dbReference type="Proteomes" id="UP000473885">
    <property type="component" value="Unassembled WGS sequence"/>
</dbReference>
<dbReference type="Pfam" id="PF01206">
    <property type="entry name" value="TusA"/>
    <property type="match status" value="1"/>
</dbReference>
<protein>
    <submittedName>
        <fullName evidence="3">Sulfurtransferase-like selenium metabolism protein YedF</fullName>
    </submittedName>
</protein>